<evidence type="ECO:0000313" key="4">
    <source>
        <dbReference type="Proteomes" id="UP000014062"/>
    </source>
</evidence>
<keyword evidence="2" id="KW-1133">Transmembrane helix</keyword>
<keyword evidence="2" id="KW-0812">Transmembrane</keyword>
<dbReference type="Proteomes" id="UP000014062">
    <property type="component" value="Chromosome"/>
</dbReference>
<feature type="transmembrane region" description="Helical" evidence="2">
    <location>
        <begin position="57"/>
        <end position="77"/>
    </location>
</feature>
<proteinExistence type="predicted"/>
<evidence type="ECO:0000256" key="2">
    <source>
        <dbReference type="SAM" id="Phobius"/>
    </source>
</evidence>
<gene>
    <name evidence="3" type="ORF">SLI_1040</name>
</gene>
<dbReference type="RefSeq" id="WP_016325454.1">
    <property type="nucleotide sequence ID" value="NZ_CM001889.1"/>
</dbReference>
<name>A0A7U9DQ84_STRLI</name>
<feature type="compositionally biased region" description="Low complexity" evidence="1">
    <location>
        <begin position="129"/>
        <end position="141"/>
    </location>
</feature>
<sequence>MTETPGRKENPPATTADAHISLRLRGLAEDAEQLVRLSARPSVVRMRARRCRTRRRAGAATFVGGAALAIAAAWGMLPYVQDSTEGPATDRQARDLVSAAALLPPAQPDGKLTEKALLSPSALPWNGTYRWRSTGTGRGTTPALPRTGKGGCHVQWFEDLSTTSTVTQTYDGQGPATAQHRIAAFAVPSDAAQAAATLGSRLRGCGWHETRATEARSSGQDASSGATPAGLHEYVLTSGRDGSLRVTLAQSDNRVAVLAVSTPVAYNHAHPDSRTDACLNESLRGTATSQGSEEC</sequence>
<keyword evidence="2" id="KW-0472">Membrane</keyword>
<evidence type="ECO:0000256" key="1">
    <source>
        <dbReference type="SAM" id="MobiDB-lite"/>
    </source>
</evidence>
<reference evidence="4" key="1">
    <citation type="journal article" date="2013" name="Genome Biol. Evol.">
        <title>The genome sequence of Streptomyces lividans 66 reveals a novel tRNA-dependent peptide biosynthetic system within a metal-related genomic island.</title>
        <authorList>
            <person name="Cruz-Morales P."/>
            <person name="Vijgenboom E."/>
            <person name="Iruegas-Bocardo F."/>
            <person name="Girard G."/>
            <person name="Yanez-Guerra L.A."/>
            <person name="Ramos-Aboites H.E."/>
            <person name="Pernodet J.L."/>
            <person name="Anne J."/>
            <person name="van Wezel G.P."/>
            <person name="Barona-Gomez F."/>
        </authorList>
    </citation>
    <scope>NUCLEOTIDE SEQUENCE [LARGE SCALE GENOMIC DNA]</scope>
    <source>
        <strain evidence="4">1326</strain>
    </source>
</reference>
<dbReference type="EMBL" id="CM001889">
    <property type="protein sequence ID" value="EOY45757.1"/>
    <property type="molecule type" value="Genomic_DNA"/>
</dbReference>
<protein>
    <submittedName>
        <fullName evidence="3">Uncharacterized protein</fullName>
    </submittedName>
</protein>
<dbReference type="AlphaFoldDB" id="A0A7U9DQ84"/>
<evidence type="ECO:0000313" key="3">
    <source>
        <dbReference type="EMBL" id="EOY45757.1"/>
    </source>
</evidence>
<feature type="region of interest" description="Disordered" evidence="1">
    <location>
        <begin position="129"/>
        <end position="148"/>
    </location>
</feature>
<organism evidence="3 4">
    <name type="scientific">Streptomyces lividans 1326</name>
    <dbReference type="NCBI Taxonomy" id="1200984"/>
    <lineage>
        <taxon>Bacteria</taxon>
        <taxon>Bacillati</taxon>
        <taxon>Actinomycetota</taxon>
        <taxon>Actinomycetes</taxon>
        <taxon>Kitasatosporales</taxon>
        <taxon>Streptomycetaceae</taxon>
        <taxon>Streptomyces</taxon>
    </lineage>
</organism>
<accession>A0A7U9DQ84</accession>